<organism evidence="2 3">
    <name type="scientific">Hypsibius exemplaris</name>
    <name type="common">Freshwater tardigrade</name>
    <dbReference type="NCBI Taxonomy" id="2072580"/>
    <lineage>
        <taxon>Eukaryota</taxon>
        <taxon>Metazoa</taxon>
        <taxon>Ecdysozoa</taxon>
        <taxon>Tardigrada</taxon>
        <taxon>Eutardigrada</taxon>
        <taxon>Parachela</taxon>
        <taxon>Hypsibioidea</taxon>
        <taxon>Hypsibiidae</taxon>
        <taxon>Hypsibius</taxon>
    </lineage>
</organism>
<sequence length="1170" mass="129554">MIDLALIPGLDSPRASAEREESFKLDEEEEVPEEKTDFAMEENYLSLKVHSLSADNPLEEDLLTDSINKDAEKSNFAAGEVEADAKRKSLVKSFTPEKAAPKRVGRGFMDSSDEERDIEPAPVRKVALKKTVGKSGLSSESEDEEIVRDVGKLIEPEVSVFDGRLSNTSTPKKTTSTDKTWGSSDDEDFVVGGQKGAGQSPERSPLGMVDSDGEMTAEPQSWTGLPRKERMSKKKAFEIIAERKKESQRLMREQKVALPKHAPVAMPFNEFFESMCKKKPDVKSNAKFRLGDRFASSTTSFVDLCNDGDRESGPPPPASKLDRFINRFLVHAKPASVVAPPSSPAITPLTKTRVPELSKTSPTMGTPTDEKASEIVALDVSDRNEKPEAVVVVRTIPASVNVEEKARPAIQLQASQFDRLQKPGTKLSALKAILQNEIMEKKERVMMKLQEKYEAEEAIRKENEVDEVDMDKAEAGEFSDDGEAEMTDGEDDDSDTTESEPDEADIVGDNYGMDEPEREENEFGMAEAEEAVEDEMELSDDEKELIGDEIDLEASSNGEDDDGEEAEDVHRKKQRSAVIEDEDIDPLAGLEINPFLDSEDDHSDSFEESATPEDVPDAAKNNFPISLTQDMDADERERLMQLCGFDQPASLPVRRSDSDECFRKTGAAIDEDEINFRKKEAPEKASSELLDDVYASPHPNPFQRDIMGSIEDAAERGQLMGLLSCASADFMTIKPPSRQVDDKAPPDSNYVLGVGDGSSGKPANAAASKKAKAVRRKRVLDSDDEEEGEEEDVDVEDASGHSASGRIHAGEEDEEQKEEISEAPRRRVVRPAESSSDDEADDEADGEEEEEDFASGDGSKRFQDEDEEMEYLERQFKPDMPARLAEFVEGEAELSDDDYQGSGDEDEDGLDEVRQEDLDFQDNRHYSLTKQQRAAIPEYLRKIGEDDENLQEALEDRFIHPDDELPKLPATSYGDGITFRLNEDGEELDDENVDASDAAEDNAWRVQRFEREKLLASLEPEHHEELDPLPTGGDNSFAEFCKATRGENAEDSFNLQSESFSTSVTEGTVPGLFRKNSLLSRGSAVLARLNEVIDVEERKTAPQPLLAMQSAQYRKSLSINEGLKVPAVSGQKLQRTESSPAGEGPSAKRRKLGESFQPAKKPSIFSVLKN</sequence>
<dbReference type="Proteomes" id="UP000192578">
    <property type="component" value="Unassembled WGS sequence"/>
</dbReference>
<evidence type="ECO:0000313" key="2">
    <source>
        <dbReference type="EMBL" id="OWA50102.1"/>
    </source>
</evidence>
<feature type="compositionally biased region" description="Acidic residues" evidence="1">
    <location>
        <begin position="782"/>
        <end position="797"/>
    </location>
</feature>
<evidence type="ECO:0008006" key="4">
    <source>
        <dbReference type="Google" id="ProtNLM"/>
    </source>
</evidence>
<feature type="region of interest" description="Disordered" evidence="1">
    <location>
        <begin position="1019"/>
        <end position="1038"/>
    </location>
</feature>
<feature type="compositionally biased region" description="Acidic residues" evidence="1">
    <location>
        <begin position="597"/>
        <end position="616"/>
    </location>
</feature>
<dbReference type="EMBL" id="MTYJ01000182">
    <property type="protein sequence ID" value="OWA50102.1"/>
    <property type="molecule type" value="Genomic_DNA"/>
</dbReference>
<feature type="compositionally biased region" description="Acidic residues" evidence="1">
    <location>
        <begin position="888"/>
        <end position="910"/>
    </location>
</feature>
<evidence type="ECO:0000313" key="3">
    <source>
        <dbReference type="Proteomes" id="UP000192578"/>
    </source>
</evidence>
<feature type="compositionally biased region" description="Acidic residues" evidence="1">
    <location>
        <begin position="835"/>
        <end position="854"/>
    </location>
</feature>
<feature type="region of interest" description="Disordered" evidence="1">
    <location>
        <begin position="1"/>
        <end position="36"/>
    </location>
</feature>
<evidence type="ECO:0000256" key="1">
    <source>
        <dbReference type="SAM" id="MobiDB-lite"/>
    </source>
</evidence>
<dbReference type="AlphaFoldDB" id="A0A9X6N959"/>
<accession>A0A9X6N959</accession>
<feature type="compositionally biased region" description="Low complexity" evidence="1">
    <location>
        <begin position="166"/>
        <end position="180"/>
    </location>
</feature>
<feature type="region of interest" description="Disordered" evidence="1">
    <location>
        <begin position="679"/>
        <end position="708"/>
    </location>
</feature>
<gene>
    <name evidence="2" type="ORF">BV898_14628</name>
</gene>
<comment type="caution">
    <text evidence="2">The sequence shown here is derived from an EMBL/GenBank/DDBJ whole genome shotgun (WGS) entry which is preliminary data.</text>
</comment>
<proteinExistence type="predicted"/>
<feature type="region of interest" description="Disordered" evidence="1">
    <location>
        <begin position="161"/>
        <end position="230"/>
    </location>
</feature>
<protein>
    <recommendedName>
        <fullName evidence="4">Claspin</fullName>
    </recommendedName>
</protein>
<feature type="region of interest" description="Disordered" evidence="1">
    <location>
        <begin position="734"/>
        <end position="919"/>
    </location>
</feature>
<keyword evidence="3" id="KW-1185">Reference proteome</keyword>
<feature type="compositionally biased region" description="Basic residues" evidence="1">
    <location>
        <begin position="769"/>
        <end position="778"/>
    </location>
</feature>
<name>A0A9X6N959_HYPEX</name>
<feature type="region of interest" description="Disordered" evidence="1">
    <location>
        <begin position="87"/>
        <end position="149"/>
    </location>
</feature>
<feature type="compositionally biased region" description="Acidic residues" evidence="1">
    <location>
        <begin position="477"/>
        <end position="567"/>
    </location>
</feature>
<feature type="region of interest" description="Disordered" evidence="1">
    <location>
        <begin position="1126"/>
        <end position="1170"/>
    </location>
</feature>
<dbReference type="OrthoDB" id="5859781at2759"/>
<feature type="region of interest" description="Disordered" evidence="1">
    <location>
        <begin position="460"/>
        <end position="624"/>
    </location>
</feature>
<reference evidence="3" key="1">
    <citation type="submission" date="2017-01" db="EMBL/GenBank/DDBJ databases">
        <title>Comparative genomics of anhydrobiosis in the tardigrade Hypsibius dujardini.</title>
        <authorList>
            <person name="Yoshida Y."/>
            <person name="Koutsovoulos G."/>
            <person name="Laetsch D."/>
            <person name="Stevens L."/>
            <person name="Kumar S."/>
            <person name="Horikawa D."/>
            <person name="Ishino K."/>
            <person name="Komine S."/>
            <person name="Tomita M."/>
            <person name="Blaxter M."/>
            <person name="Arakawa K."/>
        </authorList>
    </citation>
    <scope>NUCLEOTIDE SEQUENCE [LARGE SCALE GENOMIC DNA]</scope>
    <source>
        <strain evidence="3">Z151</strain>
    </source>
</reference>
<feature type="compositionally biased region" description="Basic and acidic residues" evidence="1">
    <location>
        <begin position="16"/>
        <end position="25"/>
    </location>
</feature>